<dbReference type="AlphaFoldDB" id="A0A2V3ID64"/>
<dbReference type="InterPro" id="IPR050087">
    <property type="entry name" value="AON_synthase_class-II"/>
</dbReference>
<dbReference type="Gene3D" id="3.40.640.10">
    <property type="entry name" value="Type I PLP-dependent aspartate aminotransferase-like (Major domain)"/>
    <property type="match status" value="1"/>
</dbReference>
<gene>
    <name evidence="6" type="ORF">BWQ96_10306</name>
</gene>
<dbReference type="PANTHER" id="PTHR13693">
    <property type="entry name" value="CLASS II AMINOTRANSFERASE/8-AMINO-7-OXONONANOATE SYNTHASE"/>
    <property type="match status" value="1"/>
</dbReference>
<comment type="similarity">
    <text evidence="2">Belongs to the class-II pyridoxal-phosphate-dependent aminotransferase family. BioF subfamily.</text>
</comment>
<dbReference type="OrthoDB" id="2382073at2759"/>
<dbReference type="Gene3D" id="3.90.1150.10">
    <property type="entry name" value="Aspartate Aminotransferase, domain 1"/>
    <property type="match status" value="1"/>
</dbReference>
<name>A0A2V3ID64_9FLOR</name>
<feature type="domain" description="Aminotransferase class I/classII large" evidence="5">
    <location>
        <begin position="33"/>
        <end position="394"/>
    </location>
</feature>
<dbReference type="STRING" id="448386.A0A2V3ID64"/>
<keyword evidence="3" id="KW-0808">Transferase</keyword>
<evidence type="ECO:0000256" key="2">
    <source>
        <dbReference type="ARBA" id="ARBA00010008"/>
    </source>
</evidence>
<dbReference type="PANTHER" id="PTHR13693:SF77">
    <property type="entry name" value="8-AMINO-7-OXONONANOATE SYNTHASE"/>
    <property type="match status" value="1"/>
</dbReference>
<proteinExistence type="inferred from homology"/>
<dbReference type="Proteomes" id="UP000247409">
    <property type="component" value="Unassembled WGS sequence"/>
</dbReference>
<dbReference type="SUPFAM" id="SSF53383">
    <property type="entry name" value="PLP-dependent transferases"/>
    <property type="match status" value="1"/>
</dbReference>
<evidence type="ECO:0000256" key="3">
    <source>
        <dbReference type="ARBA" id="ARBA00022679"/>
    </source>
</evidence>
<keyword evidence="4" id="KW-0663">Pyridoxal phosphate</keyword>
<evidence type="ECO:0000313" key="6">
    <source>
        <dbReference type="EMBL" id="PXF39978.1"/>
    </source>
</evidence>
<comment type="cofactor">
    <cofactor evidence="1">
        <name>pyridoxal 5'-phosphate</name>
        <dbReference type="ChEBI" id="CHEBI:597326"/>
    </cofactor>
</comment>
<evidence type="ECO:0000313" key="7">
    <source>
        <dbReference type="Proteomes" id="UP000247409"/>
    </source>
</evidence>
<evidence type="ECO:0000256" key="1">
    <source>
        <dbReference type="ARBA" id="ARBA00001933"/>
    </source>
</evidence>
<organism evidence="6 7">
    <name type="scientific">Gracilariopsis chorda</name>
    <dbReference type="NCBI Taxonomy" id="448386"/>
    <lineage>
        <taxon>Eukaryota</taxon>
        <taxon>Rhodophyta</taxon>
        <taxon>Florideophyceae</taxon>
        <taxon>Rhodymeniophycidae</taxon>
        <taxon>Gracilariales</taxon>
        <taxon>Gracilariaceae</taxon>
        <taxon>Gracilariopsis</taxon>
    </lineage>
</organism>
<dbReference type="GO" id="GO:0030170">
    <property type="term" value="F:pyridoxal phosphate binding"/>
    <property type="evidence" value="ECO:0007669"/>
    <property type="project" value="InterPro"/>
</dbReference>
<sequence length="407" mass="44877">MEGLHARINGALESRKAKGALRKLRIPVSTACDFSSNDYLGFCTNYKYQQFVAKYITSHPRAPSSTGSTGSRLLSGHSRRVELFESTAATFHCAQTALLMNSGYDANLSLLSSVPGPQDAIIHDELIHASVHDGMRMSRARNNLFAFRHNDVRSMTANVRKAVSQHPGSVIVCVESVYSMDGDLAPLVDLLNSLCALEKQLSREMYLIVDEAHSGGLYGPNGAGLCVHHKIQNHPNLLARVVTHGKAFAAHGAVILGSATLKLYLVNYARPFIYSTALPPHSVAVLQAVYTFMKSLEAHKARRRVWSLVDHFYTYASTRLPSDCILHHKVKTPIEGIAIPGNTQCVRVANKLIKKGFDVYPIRSPTVPRGMERIRIIIHAHNTEGEIERLVTAIAQTLENEKARPKL</sequence>
<evidence type="ECO:0000256" key="4">
    <source>
        <dbReference type="ARBA" id="ARBA00022898"/>
    </source>
</evidence>
<keyword evidence="7" id="KW-1185">Reference proteome</keyword>
<dbReference type="InterPro" id="IPR004839">
    <property type="entry name" value="Aminotransferase_I/II_large"/>
</dbReference>
<dbReference type="InterPro" id="IPR015424">
    <property type="entry name" value="PyrdxlP-dep_Trfase"/>
</dbReference>
<reference evidence="6 7" key="1">
    <citation type="journal article" date="2018" name="Mol. Biol. Evol.">
        <title>Analysis of the draft genome of the red seaweed Gracilariopsis chorda provides insights into genome size evolution in Rhodophyta.</title>
        <authorList>
            <person name="Lee J."/>
            <person name="Yang E.C."/>
            <person name="Graf L."/>
            <person name="Yang J.H."/>
            <person name="Qiu H."/>
            <person name="Zel Zion U."/>
            <person name="Chan C.X."/>
            <person name="Stephens T.G."/>
            <person name="Weber A.P.M."/>
            <person name="Boo G.H."/>
            <person name="Boo S.M."/>
            <person name="Kim K.M."/>
            <person name="Shin Y."/>
            <person name="Jung M."/>
            <person name="Lee S.J."/>
            <person name="Yim H.S."/>
            <person name="Lee J.H."/>
            <person name="Bhattacharya D."/>
            <person name="Yoon H.S."/>
        </authorList>
    </citation>
    <scope>NUCLEOTIDE SEQUENCE [LARGE SCALE GENOMIC DNA]</scope>
    <source>
        <strain evidence="6 7">SKKU-2015</strain>
        <tissue evidence="6">Whole body</tissue>
    </source>
</reference>
<evidence type="ECO:0000259" key="5">
    <source>
        <dbReference type="Pfam" id="PF00155"/>
    </source>
</evidence>
<accession>A0A2V3ID64</accession>
<dbReference type="Pfam" id="PF00155">
    <property type="entry name" value="Aminotran_1_2"/>
    <property type="match status" value="1"/>
</dbReference>
<dbReference type="InterPro" id="IPR015422">
    <property type="entry name" value="PyrdxlP-dep_Trfase_small"/>
</dbReference>
<dbReference type="GO" id="GO:0016740">
    <property type="term" value="F:transferase activity"/>
    <property type="evidence" value="ECO:0007669"/>
    <property type="project" value="UniProtKB-KW"/>
</dbReference>
<protein>
    <submittedName>
        <fullName evidence="6">Putative 8-amino-7-oxononanoate synthase</fullName>
    </submittedName>
</protein>
<comment type="caution">
    <text evidence="6">The sequence shown here is derived from an EMBL/GenBank/DDBJ whole genome shotgun (WGS) entry which is preliminary data.</text>
</comment>
<dbReference type="EMBL" id="NBIV01000390">
    <property type="protein sequence ID" value="PXF39978.1"/>
    <property type="molecule type" value="Genomic_DNA"/>
</dbReference>
<dbReference type="InterPro" id="IPR015421">
    <property type="entry name" value="PyrdxlP-dep_Trfase_major"/>
</dbReference>